<keyword evidence="3 7" id="KW-0812">Transmembrane</keyword>
<dbReference type="AlphaFoldDB" id="A0A9W6C1T6"/>
<dbReference type="GO" id="GO:0042170">
    <property type="term" value="C:plastid membrane"/>
    <property type="evidence" value="ECO:0007669"/>
    <property type="project" value="UniProtKB-SubCell"/>
</dbReference>
<evidence type="ECO:0000256" key="4">
    <source>
        <dbReference type="ARBA" id="ARBA00022989"/>
    </source>
</evidence>
<protein>
    <recommendedName>
        <fullName evidence="8">ABC transmembrane type-1 domain-containing protein</fullName>
    </recommendedName>
</protein>
<dbReference type="PANTHER" id="PTHR30406:SF9">
    <property type="entry name" value="SULFATE TRANSPORT SYSTEM PERMEASE PROTEIN CYSW"/>
    <property type="match status" value="1"/>
</dbReference>
<name>A0A9W6C1T6_9CHLO</name>
<dbReference type="InterPro" id="IPR011032">
    <property type="entry name" value="GroES-like_sf"/>
</dbReference>
<dbReference type="EMBL" id="BRXU01000058">
    <property type="protein sequence ID" value="GLC62148.1"/>
    <property type="molecule type" value="Genomic_DNA"/>
</dbReference>
<evidence type="ECO:0000313" key="10">
    <source>
        <dbReference type="Proteomes" id="UP001165080"/>
    </source>
</evidence>
<feature type="transmembrane region" description="Helical" evidence="7">
    <location>
        <begin position="6"/>
        <end position="22"/>
    </location>
</feature>
<evidence type="ECO:0000259" key="8">
    <source>
        <dbReference type="PROSITE" id="PS50928"/>
    </source>
</evidence>
<dbReference type="Proteomes" id="UP001165080">
    <property type="component" value="Unassembled WGS sequence"/>
</dbReference>
<dbReference type="SUPFAM" id="SSF50129">
    <property type="entry name" value="GroES-like"/>
    <property type="match status" value="1"/>
</dbReference>
<keyword evidence="2" id="KW-0813">Transport</keyword>
<dbReference type="CDD" id="cd06261">
    <property type="entry name" value="TM_PBP2"/>
    <property type="match status" value="1"/>
</dbReference>
<evidence type="ECO:0000256" key="1">
    <source>
        <dbReference type="ARBA" id="ARBA00004446"/>
    </source>
</evidence>
<dbReference type="GO" id="GO:0016491">
    <property type="term" value="F:oxidoreductase activity"/>
    <property type="evidence" value="ECO:0007669"/>
    <property type="project" value="InterPro"/>
</dbReference>
<dbReference type="CDD" id="cd08291">
    <property type="entry name" value="ETR_like_1"/>
    <property type="match status" value="1"/>
</dbReference>
<dbReference type="SMART" id="SM00829">
    <property type="entry name" value="PKS_ER"/>
    <property type="match status" value="1"/>
</dbReference>
<dbReference type="InterPro" id="IPR000515">
    <property type="entry name" value="MetI-like"/>
</dbReference>
<dbReference type="Gene3D" id="1.10.3720.10">
    <property type="entry name" value="MetI-like"/>
    <property type="match status" value="1"/>
</dbReference>
<evidence type="ECO:0000256" key="5">
    <source>
        <dbReference type="ARBA" id="ARBA00023032"/>
    </source>
</evidence>
<dbReference type="Gene3D" id="3.40.50.720">
    <property type="entry name" value="NAD(P)-binding Rossmann-like Domain"/>
    <property type="match status" value="1"/>
</dbReference>
<reference evidence="9 10" key="1">
    <citation type="journal article" date="2023" name="Commun. Biol.">
        <title>Reorganization of the ancestral sex-determining regions during the evolution of trioecy in Pleodorina starrii.</title>
        <authorList>
            <person name="Takahashi K."/>
            <person name="Suzuki S."/>
            <person name="Kawai-Toyooka H."/>
            <person name="Yamamoto K."/>
            <person name="Hamaji T."/>
            <person name="Ootsuki R."/>
            <person name="Yamaguchi H."/>
            <person name="Kawachi M."/>
            <person name="Higashiyama T."/>
            <person name="Nozaki H."/>
        </authorList>
    </citation>
    <scope>NUCLEOTIDE SEQUENCE [LARGE SCALE GENOMIC DNA]</scope>
    <source>
        <strain evidence="9 10">NIES-4479</strain>
    </source>
</reference>
<dbReference type="InterPro" id="IPR020843">
    <property type="entry name" value="ER"/>
</dbReference>
<dbReference type="InterPro" id="IPR036291">
    <property type="entry name" value="NAD(P)-bd_dom_sf"/>
</dbReference>
<proteinExistence type="predicted"/>
<evidence type="ECO:0000313" key="9">
    <source>
        <dbReference type="EMBL" id="GLC62148.1"/>
    </source>
</evidence>
<dbReference type="SUPFAM" id="SSF161098">
    <property type="entry name" value="MetI-like"/>
    <property type="match status" value="1"/>
</dbReference>
<keyword evidence="5" id="KW-0764">Sulfate transport</keyword>
<feature type="domain" description="ABC transmembrane type-1" evidence="8">
    <location>
        <begin position="1"/>
        <end position="166"/>
    </location>
</feature>
<gene>
    <name evidence="9" type="primary">PLESTB003154</name>
    <name evidence="9" type="ORF">PLESTB_001845700</name>
</gene>
<evidence type="ECO:0000256" key="3">
    <source>
        <dbReference type="ARBA" id="ARBA00022692"/>
    </source>
</evidence>
<organism evidence="9 10">
    <name type="scientific">Pleodorina starrii</name>
    <dbReference type="NCBI Taxonomy" id="330485"/>
    <lineage>
        <taxon>Eukaryota</taxon>
        <taxon>Viridiplantae</taxon>
        <taxon>Chlorophyta</taxon>
        <taxon>core chlorophytes</taxon>
        <taxon>Chlorophyceae</taxon>
        <taxon>CS clade</taxon>
        <taxon>Chlamydomonadales</taxon>
        <taxon>Volvocaceae</taxon>
        <taxon>Pleodorina</taxon>
    </lineage>
</organism>
<keyword evidence="10" id="KW-1185">Reference proteome</keyword>
<keyword evidence="4 7" id="KW-1133">Transmembrane helix</keyword>
<keyword evidence="6 7" id="KW-0472">Membrane</keyword>
<feature type="transmembrane region" description="Helical" evidence="7">
    <location>
        <begin position="34"/>
        <end position="58"/>
    </location>
</feature>
<dbReference type="GO" id="GO:0005886">
    <property type="term" value="C:plasma membrane"/>
    <property type="evidence" value="ECO:0007669"/>
    <property type="project" value="TreeGrafter"/>
</dbReference>
<dbReference type="SUPFAM" id="SSF51735">
    <property type="entry name" value="NAD(P)-binding Rossmann-fold domains"/>
    <property type="match status" value="1"/>
</dbReference>
<feature type="transmembrane region" description="Helical" evidence="7">
    <location>
        <begin position="142"/>
        <end position="164"/>
    </location>
</feature>
<dbReference type="PANTHER" id="PTHR30406">
    <property type="entry name" value="SULFATE TRANSPORT SYSTEM PERMEASE PROTEIN"/>
    <property type="match status" value="1"/>
</dbReference>
<evidence type="ECO:0000256" key="2">
    <source>
        <dbReference type="ARBA" id="ARBA00022448"/>
    </source>
</evidence>
<dbReference type="Gene3D" id="3.90.180.10">
    <property type="entry name" value="Medium-chain alcohol dehydrogenases, catalytic domain"/>
    <property type="match status" value="1"/>
</dbReference>
<dbReference type="GO" id="GO:0015419">
    <property type="term" value="F:ABC-type sulfate transporter activity"/>
    <property type="evidence" value="ECO:0007669"/>
    <property type="project" value="InterPro"/>
</dbReference>
<accession>A0A9W6C1T6</accession>
<dbReference type="InterPro" id="IPR035906">
    <property type="entry name" value="MetI-like_sf"/>
</dbReference>
<dbReference type="PROSITE" id="PS50928">
    <property type="entry name" value="ABC_TM1"/>
    <property type="match status" value="1"/>
</dbReference>
<dbReference type="Pfam" id="PF00528">
    <property type="entry name" value="BPD_transp_1"/>
    <property type="match status" value="1"/>
</dbReference>
<comment type="caution">
    <text evidence="9">The sequence shown here is derived from an EMBL/GenBank/DDBJ whole genome shotgun (WGS) entry which is preliminary data.</text>
</comment>
<sequence length="534" mass="56699">MIEIPFSISPIIAGICYLLLYGRQGLLGPWLREVDLQVMFALPGIVLVTLFVTAPFVAREVLPLMQAQGTDQEQAAVTLGASGWQVFRRVTLPNIKWALLYGAVLCTARAVGEFGGVSVVSGNIRGQTNTLPLHIELLFNDLNAVGAFAAASTLTLLALVALVLKAELRSTITPDGTLRVHLEPVTHPDPGPGQLLVRIEAAPINPSDLGLLFGPADMDSLTAGGTPDAPVLTATVPPAAMSAMKARIGQSLPVGNEGAGTVIAAGPDLSHLVGKRVAMIGGAMYADLRLIGLEACIVLPDGATAEQGASLFVNPLTALGFVETMRAEGHSAIVHAPAASNLGQMLVRICKDDGIGLVNIVRSQDQVRLLRDLGAVHVVDSSSDSFRADLEQAIEATGATLAFDAIGGGEMTSIILNAMEAVAARKMDSYDRYGSDVMKQVYVYGALDTGPTVLRRGFGFSWRIGGWLLFHMLRRTDKAITQRMRERVAAEMTTTFASHYSERLTLREALSPDAARAYVRKATGAKYLITGPRP</sequence>
<evidence type="ECO:0000256" key="7">
    <source>
        <dbReference type="SAM" id="Phobius"/>
    </source>
</evidence>
<dbReference type="InterPro" id="IPR005667">
    <property type="entry name" value="Sulph_transpt2"/>
</dbReference>
<evidence type="ECO:0000256" key="6">
    <source>
        <dbReference type="ARBA" id="ARBA00023136"/>
    </source>
</evidence>
<comment type="subcellular location">
    <subcellularLocation>
        <location evidence="1">Plastid membrane</location>
        <topology evidence="1">Multi-pass membrane protein</topology>
    </subcellularLocation>
</comment>